<dbReference type="Proteomes" id="UP000249218">
    <property type="component" value="Unassembled WGS sequence"/>
</dbReference>
<accession>A0A2W1BQB8</accession>
<evidence type="ECO:0000259" key="4">
    <source>
        <dbReference type="Pfam" id="PF01826"/>
    </source>
</evidence>
<organism evidence="5 6">
    <name type="scientific">Helicoverpa armigera</name>
    <name type="common">Cotton bollworm</name>
    <name type="synonym">Heliothis armigera</name>
    <dbReference type="NCBI Taxonomy" id="29058"/>
    <lineage>
        <taxon>Eukaryota</taxon>
        <taxon>Metazoa</taxon>
        <taxon>Ecdysozoa</taxon>
        <taxon>Arthropoda</taxon>
        <taxon>Hexapoda</taxon>
        <taxon>Insecta</taxon>
        <taxon>Pterygota</taxon>
        <taxon>Neoptera</taxon>
        <taxon>Endopterygota</taxon>
        <taxon>Lepidoptera</taxon>
        <taxon>Glossata</taxon>
        <taxon>Ditrysia</taxon>
        <taxon>Noctuoidea</taxon>
        <taxon>Noctuidae</taxon>
        <taxon>Heliothinae</taxon>
        <taxon>Helicoverpa</taxon>
    </lineage>
</organism>
<dbReference type="InterPro" id="IPR036084">
    <property type="entry name" value="Ser_inhib-like_sf"/>
</dbReference>
<dbReference type="InterPro" id="IPR002919">
    <property type="entry name" value="TIL_dom"/>
</dbReference>
<evidence type="ECO:0000256" key="1">
    <source>
        <dbReference type="ARBA" id="ARBA00022690"/>
    </source>
</evidence>
<dbReference type="Gene3D" id="2.10.25.10">
    <property type="entry name" value="Laminin"/>
    <property type="match status" value="2"/>
</dbReference>
<dbReference type="InterPro" id="IPR051368">
    <property type="entry name" value="SerProtInhib-TIL_Domain"/>
</dbReference>
<gene>
    <name evidence="5" type="primary">HaOG205634</name>
    <name evidence="5" type="ORF">B5X24_HaOG205634</name>
</gene>
<evidence type="ECO:0000256" key="2">
    <source>
        <dbReference type="ARBA" id="ARBA00023157"/>
    </source>
</evidence>
<protein>
    <recommendedName>
        <fullName evidence="4">TIL domain-containing protein</fullName>
    </recommendedName>
</protein>
<keyword evidence="6" id="KW-1185">Reference proteome</keyword>
<dbReference type="SUPFAM" id="SSF57567">
    <property type="entry name" value="Serine protease inhibitors"/>
    <property type="match status" value="2"/>
</dbReference>
<evidence type="ECO:0000256" key="3">
    <source>
        <dbReference type="SAM" id="SignalP"/>
    </source>
</evidence>
<keyword evidence="3" id="KW-0732">Signal</keyword>
<keyword evidence="2" id="KW-1015">Disulfide bond</keyword>
<name>A0A2W1BQB8_HELAM</name>
<dbReference type="PANTHER" id="PTHR23259:SF70">
    <property type="entry name" value="ACCESSORY GLAND PROTEIN ACP62F-RELATED"/>
    <property type="match status" value="1"/>
</dbReference>
<dbReference type="CDD" id="cd19941">
    <property type="entry name" value="TIL"/>
    <property type="match status" value="2"/>
</dbReference>
<reference evidence="5 6" key="1">
    <citation type="journal article" date="2017" name="BMC Biol.">
        <title>Genomic innovations, transcriptional plasticity and gene loss underlying the evolution and divergence of two highly polyphagous and invasive Helicoverpa pest species.</title>
        <authorList>
            <person name="Pearce S.L."/>
            <person name="Clarke D.F."/>
            <person name="East P.D."/>
            <person name="Elfekih S."/>
            <person name="Gordon K.H."/>
            <person name="Jermiin L.S."/>
            <person name="McGaughran A."/>
            <person name="Oakeshott J.G."/>
            <person name="Papanikolaou A."/>
            <person name="Perera O.P."/>
            <person name="Rane R.V."/>
            <person name="Richards S."/>
            <person name="Tay W.T."/>
            <person name="Walsh T.K."/>
            <person name="Anderson A."/>
            <person name="Anderson C.J."/>
            <person name="Asgari S."/>
            <person name="Board P.G."/>
            <person name="Bretschneider A."/>
            <person name="Campbell P.M."/>
            <person name="Chertemps T."/>
            <person name="Christeller J.T."/>
            <person name="Coppin C.W."/>
            <person name="Downes S.J."/>
            <person name="Duan G."/>
            <person name="Farnsworth C.A."/>
            <person name="Good R.T."/>
            <person name="Han L.B."/>
            <person name="Han Y.C."/>
            <person name="Hatje K."/>
            <person name="Horne I."/>
            <person name="Huang Y.P."/>
            <person name="Hughes D.S."/>
            <person name="Jacquin-Joly E."/>
            <person name="James W."/>
            <person name="Jhangiani S."/>
            <person name="Kollmar M."/>
            <person name="Kuwar S.S."/>
            <person name="Li S."/>
            <person name="Liu N.Y."/>
            <person name="Maibeche M.T."/>
            <person name="Miller J.R."/>
            <person name="Montagne N."/>
            <person name="Perry T."/>
            <person name="Qu J."/>
            <person name="Song S.V."/>
            <person name="Sutton G.G."/>
            <person name="Vogel H."/>
            <person name="Walenz B.P."/>
            <person name="Xu W."/>
            <person name="Zhang H.J."/>
            <person name="Zou Z."/>
            <person name="Batterham P."/>
            <person name="Edwards O.R."/>
            <person name="Feyereisen R."/>
            <person name="Gibbs R.A."/>
            <person name="Heckel D.G."/>
            <person name="McGrath A."/>
            <person name="Robin C."/>
            <person name="Scherer S.E."/>
            <person name="Worley K.C."/>
            <person name="Wu Y.D."/>
        </authorList>
    </citation>
    <scope>NUCLEOTIDE SEQUENCE [LARGE SCALE GENOMIC DNA]</scope>
    <source>
        <strain evidence="5">Harm_GR_Male_#8</strain>
        <tissue evidence="5">Whole organism</tissue>
    </source>
</reference>
<dbReference type="FunFam" id="2.10.25.10:FF:000674">
    <property type="entry name" value="Mucin-2"/>
    <property type="match status" value="1"/>
</dbReference>
<evidence type="ECO:0000313" key="6">
    <source>
        <dbReference type="Proteomes" id="UP000249218"/>
    </source>
</evidence>
<feature type="domain" description="TIL" evidence="4">
    <location>
        <begin position="85"/>
        <end position="144"/>
    </location>
</feature>
<feature type="domain" description="TIL" evidence="4">
    <location>
        <begin position="26"/>
        <end position="82"/>
    </location>
</feature>
<evidence type="ECO:0000313" key="5">
    <source>
        <dbReference type="EMBL" id="PZC75814.1"/>
    </source>
</evidence>
<feature type="chain" id="PRO_5015914281" description="TIL domain-containing protein" evidence="3">
    <location>
        <begin position="20"/>
        <end position="153"/>
    </location>
</feature>
<feature type="signal peptide" evidence="3">
    <location>
        <begin position="1"/>
        <end position="19"/>
    </location>
</feature>
<proteinExistence type="predicted"/>
<dbReference type="PANTHER" id="PTHR23259">
    <property type="entry name" value="RIDDLE"/>
    <property type="match status" value="1"/>
</dbReference>
<dbReference type="OrthoDB" id="6236007at2759"/>
<dbReference type="Pfam" id="PF01826">
    <property type="entry name" value="TIL"/>
    <property type="match status" value="2"/>
</dbReference>
<sequence>MMSFTHIAVFSCFVFFCVGINSECGNDEVFQCVQPCPPERSCHTRDVGIACTQEIRPCVFRCVCKPGLIRNDKNECVTEDQCENCTRENEEYDCGELCDNVCATLSERNRTHCDLWNHRCVRKCFCKDGFARDDKRNCVPIDECPEPPKDENY</sequence>
<dbReference type="EMBL" id="KZ149981">
    <property type="protein sequence ID" value="PZC75814.1"/>
    <property type="molecule type" value="Genomic_DNA"/>
</dbReference>
<dbReference type="GO" id="GO:0030414">
    <property type="term" value="F:peptidase inhibitor activity"/>
    <property type="evidence" value="ECO:0007669"/>
    <property type="project" value="UniProtKB-KW"/>
</dbReference>
<keyword evidence="1" id="KW-0646">Protease inhibitor</keyword>
<dbReference type="AlphaFoldDB" id="A0A2W1BQB8"/>